<feature type="domain" description="Asparagine synthetase" evidence="7">
    <location>
        <begin position="225"/>
        <end position="605"/>
    </location>
</feature>
<name>A0ABT5UE12_9GAMM</name>
<evidence type="ECO:0000313" key="10">
    <source>
        <dbReference type="Proteomes" id="UP001528823"/>
    </source>
</evidence>
<gene>
    <name evidence="9" type="ORF">ORQ98_21875</name>
</gene>
<comment type="caution">
    <text evidence="9">The sequence shown here is derived from an EMBL/GenBank/DDBJ whole genome shotgun (WGS) entry which is preliminary data.</text>
</comment>
<evidence type="ECO:0000256" key="1">
    <source>
        <dbReference type="ARBA" id="ARBA00005187"/>
    </source>
</evidence>
<dbReference type="Proteomes" id="UP001528823">
    <property type="component" value="Unassembled WGS sequence"/>
</dbReference>
<dbReference type="Pfam" id="PF13537">
    <property type="entry name" value="GATase_7"/>
    <property type="match status" value="1"/>
</dbReference>
<dbReference type="Gene3D" id="3.40.50.620">
    <property type="entry name" value="HUPs"/>
    <property type="match status" value="1"/>
</dbReference>
<comment type="similarity">
    <text evidence="2">Belongs to the asparagine synthetase family.</text>
</comment>
<dbReference type="InterPro" id="IPR006426">
    <property type="entry name" value="Asn_synth_AEB"/>
</dbReference>
<evidence type="ECO:0000256" key="6">
    <source>
        <dbReference type="ARBA" id="ARBA00048741"/>
    </source>
</evidence>
<keyword evidence="4" id="KW-0547">Nucleotide-binding</keyword>
<organism evidence="9 10">
    <name type="scientific">Spartinivicinus poritis</name>
    <dbReference type="NCBI Taxonomy" id="2994640"/>
    <lineage>
        <taxon>Bacteria</taxon>
        <taxon>Pseudomonadati</taxon>
        <taxon>Pseudomonadota</taxon>
        <taxon>Gammaproteobacteria</taxon>
        <taxon>Oceanospirillales</taxon>
        <taxon>Zooshikellaceae</taxon>
        <taxon>Spartinivicinus</taxon>
    </lineage>
</organism>
<dbReference type="PANTHER" id="PTHR43284:SF1">
    <property type="entry name" value="ASPARAGINE SYNTHETASE"/>
    <property type="match status" value="1"/>
</dbReference>
<dbReference type="InterPro" id="IPR051786">
    <property type="entry name" value="ASN_synthetase/amidase"/>
</dbReference>
<dbReference type="Gene3D" id="3.60.20.10">
    <property type="entry name" value="Glutamine Phosphoribosylpyrophosphate, subunit 1, domain 1"/>
    <property type="match status" value="1"/>
</dbReference>
<sequence length="610" mass="68928">MIPFGGWLTPHPLNEGSAVETLKAILPCPKHHALETFVNTNLALINTADNTSHVAQQDSITVLINGCPQWVEAPYNHISNKQNPAIAAITAYQAIGLNCLSKLHGQFSLFLYDHQQDTFILATDRMATQPVYYQLHNNQLFFGSFASVIKNHPDSHTALCNQAIYNYLYFHMIPSPGTIYDSLYKLEPAQYICYQSGQFNKGYYWSPLFTDKNQLTDSELAGLILSTLKSAVSRASQQGTVGSFLSGGLDSSTVSGLLSELSSQPAKTFSIGFPVEKYNEIEYARLAAKHFNTEQHEYFIQPEDILSHYQQVITGFDEPFGNSSALPAYFCAKLAKQHGVDIMLAGDGGDELFAGNTRYQKQIIFELYQHIPGLLRQRALEPVVRQPWFSRLPLGGKAHSYIDQANIPLPDRLETYNFLHRHSPTEIFSSTFLQDIDIQLPLREIQQTYQQPDQADYISRMLFLDWKRTLADNDLPKVNRMCYLAGIDVRYPMLDDELVDLSCTIPSNLKVNLTQLRGIYKQAVKGFLPDAIINKSKHGFGLPFGVWTKDHQPLQSMAYEAIDYLADQPYFNPDFLVNAKAMHQQGHSAYYGELIWLLMTLGSWLKTHID</sequence>
<dbReference type="RefSeq" id="WP_274690942.1">
    <property type="nucleotide sequence ID" value="NZ_JAPMOU010000038.1"/>
</dbReference>
<keyword evidence="10" id="KW-1185">Reference proteome</keyword>
<comment type="catalytic activity">
    <reaction evidence="6">
        <text>L-aspartate + L-glutamine + ATP + H2O = L-asparagine + L-glutamate + AMP + diphosphate + H(+)</text>
        <dbReference type="Rhea" id="RHEA:12228"/>
        <dbReference type="ChEBI" id="CHEBI:15377"/>
        <dbReference type="ChEBI" id="CHEBI:15378"/>
        <dbReference type="ChEBI" id="CHEBI:29985"/>
        <dbReference type="ChEBI" id="CHEBI:29991"/>
        <dbReference type="ChEBI" id="CHEBI:30616"/>
        <dbReference type="ChEBI" id="CHEBI:33019"/>
        <dbReference type="ChEBI" id="CHEBI:58048"/>
        <dbReference type="ChEBI" id="CHEBI:58359"/>
        <dbReference type="ChEBI" id="CHEBI:456215"/>
        <dbReference type="EC" id="6.3.5.4"/>
    </reaction>
</comment>
<evidence type="ECO:0000256" key="2">
    <source>
        <dbReference type="ARBA" id="ARBA00005752"/>
    </source>
</evidence>
<dbReference type="EMBL" id="JAPMOU010000038">
    <property type="protein sequence ID" value="MDE1464617.1"/>
    <property type="molecule type" value="Genomic_DNA"/>
</dbReference>
<evidence type="ECO:0000259" key="7">
    <source>
        <dbReference type="Pfam" id="PF00733"/>
    </source>
</evidence>
<dbReference type="CDD" id="cd01991">
    <property type="entry name" value="Asn_synthase_B_C"/>
    <property type="match status" value="1"/>
</dbReference>
<evidence type="ECO:0000256" key="5">
    <source>
        <dbReference type="ARBA" id="ARBA00022840"/>
    </source>
</evidence>
<dbReference type="InterPro" id="IPR014729">
    <property type="entry name" value="Rossmann-like_a/b/a_fold"/>
</dbReference>
<accession>A0ABT5UE12</accession>
<dbReference type="EC" id="6.3.5.4" evidence="3"/>
<protein>
    <recommendedName>
        <fullName evidence="3">asparagine synthase (glutamine-hydrolyzing)</fullName>
        <ecNumber evidence="3">6.3.5.4</ecNumber>
    </recommendedName>
</protein>
<dbReference type="InterPro" id="IPR029055">
    <property type="entry name" value="Ntn_hydrolases_N"/>
</dbReference>
<dbReference type="SUPFAM" id="SSF52402">
    <property type="entry name" value="Adenine nucleotide alpha hydrolases-like"/>
    <property type="match status" value="1"/>
</dbReference>
<dbReference type="SUPFAM" id="SSF56235">
    <property type="entry name" value="N-terminal nucleophile aminohydrolases (Ntn hydrolases)"/>
    <property type="match status" value="1"/>
</dbReference>
<feature type="domain" description="Glutamine amidotransferase type-2" evidence="8">
    <location>
        <begin position="89"/>
        <end position="149"/>
    </location>
</feature>
<dbReference type="InterPro" id="IPR001962">
    <property type="entry name" value="Asn_synthase"/>
</dbReference>
<dbReference type="PANTHER" id="PTHR43284">
    <property type="entry name" value="ASPARAGINE SYNTHETASE (GLUTAMINE-HYDROLYZING)"/>
    <property type="match status" value="1"/>
</dbReference>
<proteinExistence type="inferred from homology"/>
<comment type="pathway">
    <text evidence="1">Amino-acid biosynthesis; L-asparagine biosynthesis; L-asparagine from L-aspartate (L-Gln route): step 1/1.</text>
</comment>
<keyword evidence="5" id="KW-0067">ATP-binding</keyword>
<evidence type="ECO:0000259" key="8">
    <source>
        <dbReference type="Pfam" id="PF13537"/>
    </source>
</evidence>
<evidence type="ECO:0000313" key="9">
    <source>
        <dbReference type="EMBL" id="MDE1464617.1"/>
    </source>
</evidence>
<dbReference type="InterPro" id="IPR017932">
    <property type="entry name" value="GATase_2_dom"/>
</dbReference>
<evidence type="ECO:0000256" key="3">
    <source>
        <dbReference type="ARBA" id="ARBA00012737"/>
    </source>
</evidence>
<evidence type="ECO:0000256" key="4">
    <source>
        <dbReference type="ARBA" id="ARBA00022741"/>
    </source>
</evidence>
<dbReference type="PIRSF" id="PIRSF001589">
    <property type="entry name" value="Asn_synthetase_glu-h"/>
    <property type="match status" value="1"/>
</dbReference>
<reference evidence="9 10" key="1">
    <citation type="submission" date="2022-11" db="EMBL/GenBank/DDBJ databases">
        <title>Spartinivicinus poritis sp. nov., isolated from scleractinian coral Porites lutea.</title>
        <authorList>
            <person name="Zhang G."/>
            <person name="Cai L."/>
            <person name="Wei Q."/>
        </authorList>
    </citation>
    <scope>NUCLEOTIDE SEQUENCE [LARGE SCALE GENOMIC DNA]</scope>
    <source>
        <strain evidence="9 10">A2-2</strain>
    </source>
</reference>
<dbReference type="Pfam" id="PF00733">
    <property type="entry name" value="Asn_synthase"/>
    <property type="match status" value="1"/>
</dbReference>